<sequence length="63" mass="7224">MQQLQQQQIQQSQLNHYSFRSDPSPNPFIYASSAPASSGFTNYNPQQQQHPQPSQHHQQQSSV</sequence>
<evidence type="ECO:0000313" key="3">
    <source>
        <dbReference type="Proteomes" id="UP000193642"/>
    </source>
</evidence>
<dbReference type="Proteomes" id="UP000193642">
    <property type="component" value="Unassembled WGS sequence"/>
</dbReference>
<protein>
    <submittedName>
        <fullName evidence="2">Uncharacterized protein</fullName>
    </submittedName>
</protein>
<proteinExistence type="predicted"/>
<feature type="compositionally biased region" description="Low complexity" evidence="1">
    <location>
        <begin position="1"/>
        <end position="14"/>
    </location>
</feature>
<organism evidence="2 3">
    <name type="scientific">Rhizoclosmatium globosum</name>
    <dbReference type="NCBI Taxonomy" id="329046"/>
    <lineage>
        <taxon>Eukaryota</taxon>
        <taxon>Fungi</taxon>
        <taxon>Fungi incertae sedis</taxon>
        <taxon>Chytridiomycota</taxon>
        <taxon>Chytridiomycota incertae sedis</taxon>
        <taxon>Chytridiomycetes</taxon>
        <taxon>Chytridiales</taxon>
        <taxon>Chytriomycetaceae</taxon>
        <taxon>Rhizoclosmatium</taxon>
    </lineage>
</organism>
<feature type="compositionally biased region" description="Polar residues" evidence="1">
    <location>
        <begin position="34"/>
        <end position="44"/>
    </location>
</feature>
<dbReference type="AlphaFoldDB" id="A0A1Y2CCM6"/>
<dbReference type="EMBL" id="MCGO01000021">
    <property type="protein sequence ID" value="ORY44686.1"/>
    <property type="molecule type" value="Genomic_DNA"/>
</dbReference>
<feature type="region of interest" description="Disordered" evidence="1">
    <location>
        <begin position="1"/>
        <end position="63"/>
    </location>
</feature>
<comment type="caution">
    <text evidence="2">The sequence shown here is derived from an EMBL/GenBank/DDBJ whole genome shotgun (WGS) entry which is preliminary data.</text>
</comment>
<keyword evidence="3" id="KW-1185">Reference proteome</keyword>
<evidence type="ECO:0000256" key="1">
    <source>
        <dbReference type="SAM" id="MobiDB-lite"/>
    </source>
</evidence>
<gene>
    <name evidence="2" type="ORF">BCR33DRAFT_716663</name>
</gene>
<feature type="non-terminal residue" evidence="2">
    <location>
        <position position="63"/>
    </location>
</feature>
<name>A0A1Y2CCM6_9FUNG</name>
<accession>A0A1Y2CCM6</accession>
<feature type="compositionally biased region" description="Low complexity" evidence="1">
    <location>
        <begin position="45"/>
        <end position="63"/>
    </location>
</feature>
<evidence type="ECO:0000313" key="2">
    <source>
        <dbReference type="EMBL" id="ORY44686.1"/>
    </source>
</evidence>
<reference evidence="2 3" key="1">
    <citation type="submission" date="2016-07" db="EMBL/GenBank/DDBJ databases">
        <title>Pervasive Adenine N6-methylation of Active Genes in Fungi.</title>
        <authorList>
            <consortium name="DOE Joint Genome Institute"/>
            <person name="Mondo S.J."/>
            <person name="Dannebaum R.O."/>
            <person name="Kuo R.C."/>
            <person name="Labutti K."/>
            <person name="Haridas S."/>
            <person name="Kuo A."/>
            <person name="Salamov A."/>
            <person name="Ahrendt S.R."/>
            <person name="Lipzen A."/>
            <person name="Sullivan W."/>
            <person name="Andreopoulos W.B."/>
            <person name="Clum A."/>
            <person name="Lindquist E."/>
            <person name="Daum C."/>
            <person name="Ramamoorthy G.K."/>
            <person name="Gryganskyi A."/>
            <person name="Culley D."/>
            <person name="Magnuson J.K."/>
            <person name="James T.Y."/>
            <person name="O'Malley M.A."/>
            <person name="Stajich J.E."/>
            <person name="Spatafora J.W."/>
            <person name="Visel A."/>
            <person name="Grigoriev I.V."/>
        </authorList>
    </citation>
    <scope>NUCLEOTIDE SEQUENCE [LARGE SCALE GENOMIC DNA]</scope>
    <source>
        <strain evidence="2 3">JEL800</strain>
    </source>
</reference>